<dbReference type="PANTHER" id="PTHR45631:SF27">
    <property type="entry name" value="PROTEIN KINASE DOMAIN-CONTAINING PROTEIN"/>
    <property type="match status" value="1"/>
</dbReference>
<dbReference type="Gene3D" id="2.60.120.430">
    <property type="entry name" value="Galactose-binding lectin"/>
    <property type="match status" value="1"/>
</dbReference>
<dbReference type="InterPro" id="IPR032675">
    <property type="entry name" value="LRR_dom_sf"/>
</dbReference>
<protein>
    <recommendedName>
        <fullName evidence="3">Malectin-like domain-containing protein</fullName>
    </recommendedName>
</protein>
<dbReference type="GO" id="GO:0016020">
    <property type="term" value="C:membrane"/>
    <property type="evidence" value="ECO:0007669"/>
    <property type="project" value="UniProtKB-SubCell"/>
</dbReference>
<feature type="non-terminal residue" evidence="4">
    <location>
        <position position="449"/>
    </location>
</feature>
<gene>
    <name evidence="4" type="ORF">MKW94_017111</name>
</gene>
<dbReference type="PANTHER" id="PTHR45631">
    <property type="entry name" value="OS07G0107800 PROTEIN-RELATED"/>
    <property type="match status" value="1"/>
</dbReference>
<dbReference type="Proteomes" id="UP001177140">
    <property type="component" value="Unassembled WGS sequence"/>
</dbReference>
<feature type="signal peptide" evidence="2">
    <location>
        <begin position="1"/>
        <end position="24"/>
    </location>
</feature>
<evidence type="ECO:0000313" key="4">
    <source>
        <dbReference type="EMBL" id="MCL7036509.1"/>
    </source>
</evidence>
<dbReference type="SUPFAM" id="SSF52058">
    <property type="entry name" value="L domain-like"/>
    <property type="match status" value="1"/>
</dbReference>
<evidence type="ECO:0000259" key="3">
    <source>
        <dbReference type="Pfam" id="PF12819"/>
    </source>
</evidence>
<reference evidence="4" key="1">
    <citation type="submission" date="2022-03" db="EMBL/GenBank/DDBJ databases">
        <title>A functionally conserved STORR gene fusion in Papaver species that diverged 16.8 million years ago.</title>
        <authorList>
            <person name="Catania T."/>
        </authorList>
    </citation>
    <scope>NUCLEOTIDE SEQUENCE</scope>
    <source>
        <strain evidence="4">S-191538</strain>
    </source>
</reference>
<dbReference type="Pfam" id="PF00560">
    <property type="entry name" value="LRR_1"/>
    <property type="match status" value="1"/>
</dbReference>
<dbReference type="InterPro" id="IPR001611">
    <property type="entry name" value="Leu-rich_rpt"/>
</dbReference>
<evidence type="ECO:0000256" key="2">
    <source>
        <dbReference type="SAM" id="SignalP"/>
    </source>
</evidence>
<organism evidence="4 5">
    <name type="scientific">Papaver nudicaule</name>
    <name type="common">Iceland poppy</name>
    <dbReference type="NCBI Taxonomy" id="74823"/>
    <lineage>
        <taxon>Eukaryota</taxon>
        <taxon>Viridiplantae</taxon>
        <taxon>Streptophyta</taxon>
        <taxon>Embryophyta</taxon>
        <taxon>Tracheophyta</taxon>
        <taxon>Spermatophyta</taxon>
        <taxon>Magnoliopsida</taxon>
        <taxon>Ranunculales</taxon>
        <taxon>Papaveraceae</taxon>
        <taxon>Papaveroideae</taxon>
        <taxon>Papaver</taxon>
    </lineage>
</organism>
<sequence>MMELVLSCGYILCFLLLHIQTTLAQEGFVSIDCCSSSNATTNEPNTKICWISDNDLFGNDKGKCKSINYYENARIFENEFGNKWCYNLTTTKGRDYLIRGTFLHGHILRSSNDTFFNISIDATSIAQVDSSIDPVEVESVFRATKQYIDFCLVRGKGNAYISKLELRPLIDDLVYLSSDPSRVLKVVNRVDLGNKHGVIRYPTDRNDRIWKVDKAQKHGTPISSNVKVRNNAKTSIPLQVLQTALTDDKRLQFGFDNIDTGDNEYMIALYFLELDDSVSIGQRVFDIYINGILGGEAGSNYREIVLSFTANQFLNVNLIKVADGSEFGPICNAYEVLQLHSWVQGTLQEDVDAITEVKNELVSQNPKNELWESWIGDPCLPLPWKGLFCIPNNQGSFIITNLDLSWTNLQRSLPSTVTKLINLERLDVSHNELVGSIPDSFSSMPHLTR</sequence>
<name>A0AA41SIC8_PAPNU</name>
<feature type="chain" id="PRO_5041426048" description="Malectin-like domain-containing protein" evidence="2">
    <location>
        <begin position="25"/>
        <end position="449"/>
    </location>
</feature>
<proteinExistence type="predicted"/>
<comment type="caution">
    <text evidence="4">The sequence shown here is derived from an EMBL/GenBank/DDBJ whole genome shotgun (WGS) entry which is preliminary data.</text>
</comment>
<accession>A0AA41SIC8</accession>
<dbReference type="EMBL" id="JAJJMA010168827">
    <property type="protein sequence ID" value="MCL7036509.1"/>
    <property type="molecule type" value="Genomic_DNA"/>
</dbReference>
<evidence type="ECO:0000256" key="1">
    <source>
        <dbReference type="ARBA" id="ARBA00004167"/>
    </source>
</evidence>
<evidence type="ECO:0000313" key="5">
    <source>
        <dbReference type="Proteomes" id="UP001177140"/>
    </source>
</evidence>
<keyword evidence="5" id="KW-1185">Reference proteome</keyword>
<dbReference type="AlphaFoldDB" id="A0AA41SIC8"/>
<dbReference type="InterPro" id="IPR024788">
    <property type="entry name" value="Malectin-like_Carb-bd_dom"/>
</dbReference>
<dbReference type="Pfam" id="PF12819">
    <property type="entry name" value="Malectin_like"/>
    <property type="match status" value="1"/>
</dbReference>
<keyword evidence="2" id="KW-0732">Signal</keyword>
<dbReference type="Gene3D" id="3.80.10.10">
    <property type="entry name" value="Ribonuclease Inhibitor"/>
    <property type="match status" value="1"/>
</dbReference>
<comment type="subcellular location">
    <subcellularLocation>
        <location evidence="1">Membrane</location>
        <topology evidence="1">Single-pass membrane protein</topology>
    </subcellularLocation>
</comment>
<feature type="domain" description="Malectin-like" evidence="3">
    <location>
        <begin position="31"/>
        <end position="337"/>
    </location>
</feature>